<dbReference type="EMBL" id="NZEX01000125">
    <property type="protein sequence ID" value="MAH63960.1"/>
    <property type="molecule type" value="Genomic_DNA"/>
</dbReference>
<comment type="subcellular location">
    <subcellularLocation>
        <location evidence="1">Membrane</location>
        <topology evidence="1">Multi-pass membrane protein</topology>
    </subcellularLocation>
</comment>
<proteinExistence type="predicted"/>
<evidence type="ECO:0000256" key="5">
    <source>
        <dbReference type="SAM" id="Phobius"/>
    </source>
</evidence>
<comment type="caution">
    <text evidence="7">The sequence shown here is derived from an EMBL/GenBank/DDBJ whole genome shotgun (WGS) entry which is preliminary data.</text>
</comment>
<keyword evidence="4 5" id="KW-0472">Membrane</keyword>
<evidence type="ECO:0000313" key="7">
    <source>
        <dbReference type="EMBL" id="MAH63960.1"/>
    </source>
</evidence>
<dbReference type="InterPro" id="IPR052165">
    <property type="entry name" value="Membrane_assoc_protease"/>
</dbReference>
<keyword evidence="3 5" id="KW-1133">Transmembrane helix</keyword>
<evidence type="ECO:0000256" key="2">
    <source>
        <dbReference type="ARBA" id="ARBA00022692"/>
    </source>
</evidence>
<sequence>MELWLILFLAGLGLVGLELVLPMMFWMPLGLAALATAPVSYFLDHWSVLGIWPILSMVLFVGIKKSFSGEDQQKYKSGVEGLIGMEGVLVEAIDNQKGTGKVKISADVWNVRSCEVAVPVGKKVRIVAVSGNQVDVEEIIDFQDYLEKNFERKLNE</sequence>
<evidence type="ECO:0000256" key="3">
    <source>
        <dbReference type="ARBA" id="ARBA00022989"/>
    </source>
</evidence>
<dbReference type="PANTHER" id="PTHR33507">
    <property type="entry name" value="INNER MEMBRANE PROTEIN YBBJ"/>
    <property type="match status" value="1"/>
</dbReference>
<dbReference type="GO" id="GO:0005886">
    <property type="term" value="C:plasma membrane"/>
    <property type="evidence" value="ECO:0007669"/>
    <property type="project" value="TreeGrafter"/>
</dbReference>
<evidence type="ECO:0000256" key="1">
    <source>
        <dbReference type="ARBA" id="ARBA00004141"/>
    </source>
</evidence>
<gene>
    <name evidence="7" type="ORF">CMN54_11045</name>
</gene>
<dbReference type="InterPro" id="IPR002810">
    <property type="entry name" value="NfeD-like_C"/>
</dbReference>
<dbReference type="AlphaFoldDB" id="A0A2D6YLD5"/>
<name>A0A2D6YLD5_9DELT</name>
<dbReference type="InterPro" id="IPR012340">
    <property type="entry name" value="NA-bd_OB-fold"/>
</dbReference>
<evidence type="ECO:0000313" key="8">
    <source>
        <dbReference type="Proteomes" id="UP000226525"/>
    </source>
</evidence>
<evidence type="ECO:0000256" key="4">
    <source>
        <dbReference type="ARBA" id="ARBA00023136"/>
    </source>
</evidence>
<reference evidence="8" key="1">
    <citation type="submission" date="2017-09" db="EMBL/GenBank/DDBJ databases">
        <title>The Reconstruction of 2,631 Draft Metagenome-Assembled Genomes from the Global Oceans.</title>
        <authorList>
            <person name="Tully B.J."/>
            <person name="Graham E.D."/>
            <person name="Heidelberg J.F."/>
        </authorList>
    </citation>
    <scope>NUCLEOTIDE SEQUENCE [LARGE SCALE GENOMIC DNA]</scope>
</reference>
<dbReference type="Pfam" id="PF01957">
    <property type="entry name" value="NfeD"/>
    <property type="match status" value="1"/>
</dbReference>
<organism evidence="7 8">
    <name type="scientific">SAR324 cluster bacterium</name>
    <dbReference type="NCBI Taxonomy" id="2024889"/>
    <lineage>
        <taxon>Bacteria</taxon>
        <taxon>Deltaproteobacteria</taxon>
        <taxon>SAR324 cluster</taxon>
    </lineage>
</organism>
<dbReference type="Proteomes" id="UP000226525">
    <property type="component" value="Unassembled WGS sequence"/>
</dbReference>
<keyword evidence="2 5" id="KW-0812">Transmembrane</keyword>
<feature type="transmembrane region" description="Helical" evidence="5">
    <location>
        <begin position="42"/>
        <end position="63"/>
    </location>
</feature>
<evidence type="ECO:0000259" key="6">
    <source>
        <dbReference type="Pfam" id="PF01957"/>
    </source>
</evidence>
<protein>
    <recommendedName>
        <fullName evidence="6">NfeD-like C-terminal domain-containing protein</fullName>
    </recommendedName>
</protein>
<feature type="domain" description="NfeD-like C-terminal" evidence="6">
    <location>
        <begin position="79"/>
        <end position="137"/>
    </location>
</feature>
<accession>A0A2D6YLD5</accession>
<dbReference type="PANTHER" id="PTHR33507:SF3">
    <property type="entry name" value="INNER MEMBRANE PROTEIN YBBJ"/>
    <property type="match status" value="1"/>
</dbReference>
<dbReference type="Gene3D" id="2.40.50.140">
    <property type="entry name" value="Nucleic acid-binding proteins"/>
    <property type="match status" value="1"/>
</dbReference>
<dbReference type="SUPFAM" id="SSF141322">
    <property type="entry name" value="NfeD domain-like"/>
    <property type="match status" value="1"/>
</dbReference>